<proteinExistence type="predicted"/>
<sequence length="86" mass="9724">MNLSYDLATVTNPVDDVPPLGLSVCQQVYLELAMLAMMVVPWITLSITTSALLCLLTYMMLIILVVYFYIFFMAQGKRVLEFYMAG</sequence>
<keyword evidence="3" id="KW-1185">Reference proteome</keyword>
<keyword evidence="1" id="KW-1133">Transmembrane helix</keyword>
<gene>
    <name evidence="2" type="ORF">POCTA_138.1.T1230093</name>
</gene>
<accession>A0A8S1XHX7</accession>
<dbReference type="Proteomes" id="UP000683925">
    <property type="component" value="Unassembled WGS sequence"/>
</dbReference>
<evidence type="ECO:0000256" key="1">
    <source>
        <dbReference type="SAM" id="Phobius"/>
    </source>
</evidence>
<organism evidence="2 3">
    <name type="scientific">Paramecium octaurelia</name>
    <dbReference type="NCBI Taxonomy" id="43137"/>
    <lineage>
        <taxon>Eukaryota</taxon>
        <taxon>Sar</taxon>
        <taxon>Alveolata</taxon>
        <taxon>Ciliophora</taxon>
        <taxon>Intramacronucleata</taxon>
        <taxon>Oligohymenophorea</taxon>
        <taxon>Peniculida</taxon>
        <taxon>Parameciidae</taxon>
        <taxon>Paramecium</taxon>
    </lineage>
</organism>
<evidence type="ECO:0000313" key="3">
    <source>
        <dbReference type="Proteomes" id="UP000683925"/>
    </source>
</evidence>
<keyword evidence="1" id="KW-0472">Membrane</keyword>
<dbReference type="AlphaFoldDB" id="A0A8S1XHX7"/>
<name>A0A8S1XHX7_PAROT</name>
<comment type="caution">
    <text evidence="2">The sequence shown here is derived from an EMBL/GenBank/DDBJ whole genome shotgun (WGS) entry which is preliminary data.</text>
</comment>
<feature type="transmembrane region" description="Helical" evidence="1">
    <location>
        <begin position="52"/>
        <end position="74"/>
    </location>
</feature>
<dbReference type="EMBL" id="CAJJDP010000123">
    <property type="protein sequence ID" value="CAD8201000.1"/>
    <property type="molecule type" value="Genomic_DNA"/>
</dbReference>
<keyword evidence="1" id="KW-0812">Transmembrane</keyword>
<feature type="transmembrane region" description="Helical" evidence="1">
    <location>
        <begin position="28"/>
        <end position="45"/>
    </location>
</feature>
<protein>
    <submittedName>
        <fullName evidence="2">Uncharacterized protein</fullName>
    </submittedName>
</protein>
<reference evidence="2" key="1">
    <citation type="submission" date="2021-01" db="EMBL/GenBank/DDBJ databases">
        <authorList>
            <consortium name="Genoscope - CEA"/>
            <person name="William W."/>
        </authorList>
    </citation>
    <scope>NUCLEOTIDE SEQUENCE</scope>
</reference>
<evidence type="ECO:0000313" key="2">
    <source>
        <dbReference type="EMBL" id="CAD8201000.1"/>
    </source>
</evidence>